<feature type="compositionally biased region" description="Low complexity" evidence="1">
    <location>
        <begin position="76"/>
        <end position="88"/>
    </location>
</feature>
<feature type="non-terminal residue" evidence="2">
    <location>
        <position position="421"/>
    </location>
</feature>
<protein>
    <submittedName>
        <fullName evidence="2">Uncharacterized protein</fullName>
    </submittedName>
</protein>
<gene>
    <name evidence="2" type="ORF">PGLA1383_LOCUS20041</name>
</gene>
<accession>A0A813ET44</accession>
<sequence length="421" mass="45015">EEVGGDAPEAWLTERWRAVRYATETRGLRWRLQRERHRADCLAHEMSLRSRYTEEVERRLEASQAQVALLTQSAAAADKSTSSSTAASHQRSSNLRAGSPVSKARPRPRTASDGTTSLPVDLDLGRSGKAPPPPVESTSPKAWPMPVLRGGVAAAVAELEAHGAPGVPSGASAEQLRASREAQTALRGELLELRQEVAKRVRQVAGLSAELAARDVRLSKLNHEVRAKDSLLGCLSMDPWRPAEESEEELARLLQSAAAPLAALFGHGRGGGAAGTVGGARHATLAASPSSKILLRQSQSSKSLRVFLACKHHKISVTESSARRQTPRSLSGVVSHGLRCAGEGGAEGVSLGALDPAALPRRGQVAPTSGCCGGDVRRNRGSQPWREQLIHSRCNSRSRAVCGPCRRCCCSVFVELRQHRQ</sequence>
<keyword evidence="3" id="KW-1185">Reference proteome</keyword>
<evidence type="ECO:0000256" key="1">
    <source>
        <dbReference type="SAM" id="MobiDB-lite"/>
    </source>
</evidence>
<reference evidence="2" key="1">
    <citation type="submission" date="2021-02" db="EMBL/GenBank/DDBJ databases">
        <authorList>
            <person name="Dougan E. K."/>
            <person name="Rhodes N."/>
            <person name="Thang M."/>
            <person name="Chan C."/>
        </authorList>
    </citation>
    <scope>NUCLEOTIDE SEQUENCE</scope>
</reference>
<dbReference type="OrthoDB" id="446098at2759"/>
<evidence type="ECO:0000313" key="2">
    <source>
        <dbReference type="EMBL" id="CAE8601759.1"/>
    </source>
</evidence>
<dbReference type="AlphaFoldDB" id="A0A813ET44"/>
<dbReference type="EMBL" id="CAJNNV010013515">
    <property type="protein sequence ID" value="CAE8601759.1"/>
    <property type="molecule type" value="Genomic_DNA"/>
</dbReference>
<organism evidence="2 3">
    <name type="scientific">Polarella glacialis</name>
    <name type="common">Dinoflagellate</name>
    <dbReference type="NCBI Taxonomy" id="89957"/>
    <lineage>
        <taxon>Eukaryota</taxon>
        <taxon>Sar</taxon>
        <taxon>Alveolata</taxon>
        <taxon>Dinophyceae</taxon>
        <taxon>Suessiales</taxon>
        <taxon>Suessiaceae</taxon>
        <taxon>Polarella</taxon>
    </lineage>
</organism>
<evidence type="ECO:0000313" key="3">
    <source>
        <dbReference type="Proteomes" id="UP000654075"/>
    </source>
</evidence>
<proteinExistence type="predicted"/>
<feature type="region of interest" description="Disordered" evidence="1">
    <location>
        <begin position="76"/>
        <end position="145"/>
    </location>
</feature>
<name>A0A813ET44_POLGL</name>
<comment type="caution">
    <text evidence="2">The sequence shown here is derived from an EMBL/GenBank/DDBJ whole genome shotgun (WGS) entry which is preliminary data.</text>
</comment>
<feature type="non-terminal residue" evidence="2">
    <location>
        <position position="1"/>
    </location>
</feature>
<dbReference type="Proteomes" id="UP000654075">
    <property type="component" value="Unassembled WGS sequence"/>
</dbReference>